<dbReference type="Gene3D" id="3.20.20.70">
    <property type="entry name" value="Aldolase class I"/>
    <property type="match status" value="1"/>
</dbReference>
<protein>
    <submittedName>
        <fullName evidence="6">2-dehydro-3-deoxyphosphogluconate aldolase/(4S)-4-hydroxy-2-oxoglutarate aldolase</fullName>
        <ecNumber evidence="6">4.1.2.14</ecNumber>
        <ecNumber evidence="6">4.1.3.42</ecNumber>
    </submittedName>
</protein>
<dbReference type="InterPro" id="IPR013785">
    <property type="entry name" value="Aldolase_TIM"/>
</dbReference>
<gene>
    <name evidence="6" type="ORF">HNP81_001753</name>
</gene>
<reference evidence="6 7" key="1">
    <citation type="submission" date="2020-08" db="EMBL/GenBank/DDBJ databases">
        <title>Genomic Encyclopedia of Type Strains, Phase IV (KMG-IV): sequencing the most valuable type-strain genomes for metagenomic binning, comparative biology and taxonomic classification.</title>
        <authorList>
            <person name="Goeker M."/>
        </authorList>
    </citation>
    <scope>NUCLEOTIDE SEQUENCE [LARGE SCALE GENOMIC DNA]</scope>
    <source>
        <strain evidence="6 7">DSM 105481</strain>
    </source>
</reference>
<keyword evidence="7" id="KW-1185">Reference proteome</keyword>
<dbReference type="Proteomes" id="UP000626697">
    <property type="component" value="Unassembled WGS sequence"/>
</dbReference>
<proteinExistence type="inferred from homology"/>
<accession>A0ABR6CN72</accession>
<dbReference type="NCBIfam" id="TIGR01182">
    <property type="entry name" value="eda"/>
    <property type="match status" value="1"/>
</dbReference>
<dbReference type="GO" id="GO:0008675">
    <property type="term" value="F:2-dehydro-3-deoxy-phosphogluconate aldolase activity"/>
    <property type="evidence" value="ECO:0007669"/>
    <property type="project" value="UniProtKB-EC"/>
</dbReference>
<dbReference type="RefSeq" id="WP_182502308.1">
    <property type="nucleotide sequence ID" value="NZ_JACJHX010000004.1"/>
</dbReference>
<evidence type="ECO:0000256" key="1">
    <source>
        <dbReference type="ARBA" id="ARBA00004761"/>
    </source>
</evidence>
<evidence type="ECO:0000256" key="2">
    <source>
        <dbReference type="ARBA" id="ARBA00006906"/>
    </source>
</evidence>
<evidence type="ECO:0000256" key="5">
    <source>
        <dbReference type="ARBA" id="ARBA00023277"/>
    </source>
</evidence>
<comment type="subunit">
    <text evidence="3">Homotrimer.</text>
</comment>
<dbReference type="CDD" id="cd00452">
    <property type="entry name" value="KDPG_aldolase"/>
    <property type="match status" value="1"/>
</dbReference>
<evidence type="ECO:0000256" key="3">
    <source>
        <dbReference type="ARBA" id="ARBA00011233"/>
    </source>
</evidence>
<dbReference type="InterPro" id="IPR000887">
    <property type="entry name" value="Aldlse_KDPG_KHG"/>
</dbReference>
<comment type="caution">
    <text evidence="6">The sequence shown here is derived from an EMBL/GenBank/DDBJ whole genome shotgun (WGS) entry which is preliminary data.</text>
</comment>
<dbReference type="EMBL" id="JACJHX010000004">
    <property type="protein sequence ID" value="MBA9026468.1"/>
    <property type="molecule type" value="Genomic_DNA"/>
</dbReference>
<dbReference type="GO" id="GO:0106009">
    <property type="term" value="F:(4S)-4-hydroxy-2-oxoglutarate aldolase activity"/>
    <property type="evidence" value="ECO:0007669"/>
    <property type="project" value="UniProtKB-EC"/>
</dbReference>
<dbReference type="PANTHER" id="PTHR30246">
    <property type="entry name" value="2-KETO-3-DEOXY-6-PHOSPHOGLUCONATE ALDOLASE"/>
    <property type="match status" value="1"/>
</dbReference>
<comment type="pathway">
    <text evidence="1">Carbohydrate acid metabolism.</text>
</comment>
<evidence type="ECO:0000313" key="6">
    <source>
        <dbReference type="EMBL" id="MBA9026468.1"/>
    </source>
</evidence>
<dbReference type="Pfam" id="PF01081">
    <property type="entry name" value="Aldolase"/>
    <property type="match status" value="1"/>
</dbReference>
<dbReference type="EC" id="4.1.2.14" evidence="6"/>
<comment type="similarity">
    <text evidence="2">Belongs to the KHG/KDPG aldolase family.</text>
</comment>
<name>A0ABR6CN72_9BACI</name>
<dbReference type="EC" id="4.1.3.42" evidence="6"/>
<sequence>MSNKWEVIKKITDSGLVVVVRANDADEAKKITEACLKGGAAAIEITYTVPGATQVIEELAKEYQNEIIIGAGTVLDPETARIALLSGAEYVVSPYLNEETLKLCNRYQVPCMPGVMTVEGVVKAMELGADILKVFPGEAFGPNIIKAIKGPLPKSSLMPTGGVSLDNVGQWIKAGAVAVGAGGTLTASAKTGDYKTISSLAEQFVQKIKEARLEKAFSGR</sequence>
<evidence type="ECO:0000313" key="7">
    <source>
        <dbReference type="Proteomes" id="UP000626697"/>
    </source>
</evidence>
<organism evidence="6 7">
    <name type="scientific">Peribacillus huizhouensis</name>
    <dbReference type="NCBI Taxonomy" id="1501239"/>
    <lineage>
        <taxon>Bacteria</taxon>
        <taxon>Bacillati</taxon>
        <taxon>Bacillota</taxon>
        <taxon>Bacilli</taxon>
        <taxon>Bacillales</taxon>
        <taxon>Bacillaceae</taxon>
        <taxon>Peribacillus</taxon>
    </lineage>
</organism>
<dbReference type="NCBIfam" id="NF005119">
    <property type="entry name" value="PRK06552.1"/>
    <property type="match status" value="1"/>
</dbReference>
<dbReference type="PANTHER" id="PTHR30246:SF1">
    <property type="entry name" value="2-DEHYDRO-3-DEOXY-6-PHOSPHOGALACTONATE ALDOLASE-RELATED"/>
    <property type="match status" value="1"/>
</dbReference>
<keyword evidence="4 6" id="KW-0456">Lyase</keyword>
<evidence type="ECO:0000256" key="4">
    <source>
        <dbReference type="ARBA" id="ARBA00023239"/>
    </source>
</evidence>
<dbReference type="SUPFAM" id="SSF51569">
    <property type="entry name" value="Aldolase"/>
    <property type="match status" value="1"/>
</dbReference>
<keyword evidence="5" id="KW-0119">Carbohydrate metabolism</keyword>